<name>A0AAD8K452_TARER</name>
<keyword evidence="3" id="KW-1185">Reference proteome</keyword>
<reference evidence="2" key="1">
    <citation type="journal article" date="2023" name="bioRxiv">
        <title>Improved chromosome-level genome assembly for marigold (Tagetes erecta).</title>
        <authorList>
            <person name="Jiang F."/>
            <person name="Yuan L."/>
            <person name="Wang S."/>
            <person name="Wang H."/>
            <person name="Xu D."/>
            <person name="Wang A."/>
            <person name="Fan W."/>
        </authorList>
    </citation>
    <scope>NUCLEOTIDE SEQUENCE</scope>
    <source>
        <strain evidence="2">WSJ</strain>
        <tissue evidence="2">Leaf</tissue>
    </source>
</reference>
<protein>
    <submittedName>
        <fullName evidence="2">Uncharacterized protein</fullName>
    </submittedName>
</protein>
<evidence type="ECO:0000256" key="1">
    <source>
        <dbReference type="SAM" id="MobiDB-lite"/>
    </source>
</evidence>
<evidence type="ECO:0000313" key="3">
    <source>
        <dbReference type="Proteomes" id="UP001229421"/>
    </source>
</evidence>
<gene>
    <name evidence="2" type="ORF">QVD17_30719</name>
</gene>
<comment type="caution">
    <text evidence="2">The sequence shown here is derived from an EMBL/GenBank/DDBJ whole genome shotgun (WGS) entry which is preliminary data.</text>
</comment>
<organism evidence="2 3">
    <name type="scientific">Tagetes erecta</name>
    <name type="common">African marigold</name>
    <dbReference type="NCBI Taxonomy" id="13708"/>
    <lineage>
        <taxon>Eukaryota</taxon>
        <taxon>Viridiplantae</taxon>
        <taxon>Streptophyta</taxon>
        <taxon>Embryophyta</taxon>
        <taxon>Tracheophyta</taxon>
        <taxon>Spermatophyta</taxon>
        <taxon>Magnoliopsida</taxon>
        <taxon>eudicotyledons</taxon>
        <taxon>Gunneridae</taxon>
        <taxon>Pentapetalae</taxon>
        <taxon>asterids</taxon>
        <taxon>campanulids</taxon>
        <taxon>Asterales</taxon>
        <taxon>Asteraceae</taxon>
        <taxon>Asteroideae</taxon>
        <taxon>Heliantheae alliance</taxon>
        <taxon>Tageteae</taxon>
        <taxon>Tagetes</taxon>
    </lineage>
</organism>
<feature type="compositionally biased region" description="Polar residues" evidence="1">
    <location>
        <begin position="73"/>
        <end position="83"/>
    </location>
</feature>
<feature type="region of interest" description="Disordered" evidence="1">
    <location>
        <begin position="1"/>
        <end position="55"/>
    </location>
</feature>
<feature type="region of interest" description="Disordered" evidence="1">
    <location>
        <begin position="73"/>
        <end position="115"/>
    </location>
</feature>
<dbReference type="AlphaFoldDB" id="A0AAD8K452"/>
<sequence>MSDTVEGSLNQSKQKPTNGKDSLSEKEDQTSTVKYSLEDTDLSTKPNPPYSSMSPIVIRSVVECDKEEKAASLGSNFKNNCNLKPQRVSKSKSSQALKTLKSLSKFSDSRPLQEE</sequence>
<feature type="compositionally biased region" description="Polar residues" evidence="1">
    <location>
        <begin position="1"/>
        <end position="21"/>
    </location>
</feature>
<feature type="compositionally biased region" description="Polar residues" evidence="1">
    <location>
        <begin position="91"/>
        <end position="106"/>
    </location>
</feature>
<proteinExistence type="predicted"/>
<accession>A0AAD8K452</accession>
<dbReference type="EMBL" id="JAUHHV010000008">
    <property type="protein sequence ID" value="KAK1414953.1"/>
    <property type="molecule type" value="Genomic_DNA"/>
</dbReference>
<dbReference type="Proteomes" id="UP001229421">
    <property type="component" value="Unassembled WGS sequence"/>
</dbReference>
<evidence type="ECO:0000313" key="2">
    <source>
        <dbReference type="EMBL" id="KAK1414953.1"/>
    </source>
</evidence>